<dbReference type="EMBL" id="AMQM01003258">
    <property type="status" value="NOT_ANNOTATED_CDS"/>
    <property type="molecule type" value="Genomic_DNA"/>
</dbReference>
<evidence type="ECO:0000313" key="3">
    <source>
        <dbReference type="EnsemblMetazoa" id="HelroP169304"/>
    </source>
</evidence>
<dbReference type="HOGENOM" id="CLU_2161058_0_0_1"/>
<evidence type="ECO:0000313" key="2">
    <source>
        <dbReference type="EMBL" id="ESO08457.1"/>
    </source>
</evidence>
<protein>
    <submittedName>
        <fullName evidence="2 3">Uncharacterized protein</fullName>
    </submittedName>
</protein>
<keyword evidence="1" id="KW-0732">Signal</keyword>
<dbReference type="InParanoid" id="T1F1R5"/>
<dbReference type="KEGG" id="hro:HELRODRAFT_169304"/>
<reference evidence="4" key="1">
    <citation type="submission" date="2012-12" db="EMBL/GenBank/DDBJ databases">
        <authorList>
            <person name="Hellsten U."/>
            <person name="Grimwood J."/>
            <person name="Chapman J.A."/>
            <person name="Shapiro H."/>
            <person name="Aerts A."/>
            <person name="Otillar R.P."/>
            <person name="Terry A.Y."/>
            <person name="Boore J.L."/>
            <person name="Simakov O."/>
            <person name="Marletaz F."/>
            <person name="Cho S.-J."/>
            <person name="Edsinger-Gonzales E."/>
            <person name="Havlak P."/>
            <person name="Kuo D.-H."/>
            <person name="Larsson T."/>
            <person name="Lv J."/>
            <person name="Arendt D."/>
            <person name="Savage R."/>
            <person name="Osoegawa K."/>
            <person name="de Jong P."/>
            <person name="Lindberg D.R."/>
            <person name="Seaver E.C."/>
            <person name="Weisblat D.A."/>
            <person name="Putnam N.H."/>
            <person name="Grigoriev I.V."/>
            <person name="Rokhsar D.S."/>
        </authorList>
    </citation>
    <scope>NUCLEOTIDE SEQUENCE</scope>
</reference>
<dbReference type="GeneID" id="20202765"/>
<accession>T1F1R5</accession>
<dbReference type="Proteomes" id="UP000015101">
    <property type="component" value="Unassembled WGS sequence"/>
</dbReference>
<feature type="signal peptide" evidence="1">
    <location>
        <begin position="1"/>
        <end position="18"/>
    </location>
</feature>
<dbReference type="EnsemblMetazoa" id="HelroT169304">
    <property type="protein sequence ID" value="HelroP169304"/>
    <property type="gene ID" value="HelroG169304"/>
</dbReference>
<dbReference type="CTD" id="20202765"/>
<dbReference type="EMBL" id="KB096080">
    <property type="protein sequence ID" value="ESO08457.1"/>
    <property type="molecule type" value="Genomic_DNA"/>
</dbReference>
<proteinExistence type="predicted"/>
<organism evidence="3 4">
    <name type="scientific">Helobdella robusta</name>
    <name type="common">Californian leech</name>
    <dbReference type="NCBI Taxonomy" id="6412"/>
    <lineage>
        <taxon>Eukaryota</taxon>
        <taxon>Metazoa</taxon>
        <taxon>Spiralia</taxon>
        <taxon>Lophotrochozoa</taxon>
        <taxon>Annelida</taxon>
        <taxon>Clitellata</taxon>
        <taxon>Hirudinea</taxon>
        <taxon>Rhynchobdellida</taxon>
        <taxon>Glossiphoniidae</taxon>
        <taxon>Helobdella</taxon>
    </lineage>
</organism>
<dbReference type="AlphaFoldDB" id="T1F1R5"/>
<sequence>MQEAFLLSLAILFIQTLHYDVHVIPVLLHGSKSWSENSTLQIMFEQDPSSTLSLAYQTSRSEREHSSLQSPQLLLDVASPYLATWFRRTTIELYKLRWIDLQPVGLDRMAA</sequence>
<keyword evidence="4" id="KW-1185">Reference proteome</keyword>
<evidence type="ECO:0000256" key="1">
    <source>
        <dbReference type="SAM" id="SignalP"/>
    </source>
</evidence>
<reference evidence="3" key="3">
    <citation type="submission" date="2015-06" db="UniProtKB">
        <authorList>
            <consortium name="EnsemblMetazoa"/>
        </authorList>
    </citation>
    <scope>IDENTIFICATION</scope>
</reference>
<feature type="chain" id="PRO_5010980220" evidence="1">
    <location>
        <begin position="19"/>
        <end position="111"/>
    </location>
</feature>
<evidence type="ECO:0000313" key="4">
    <source>
        <dbReference type="Proteomes" id="UP000015101"/>
    </source>
</evidence>
<dbReference type="RefSeq" id="XP_009013387.1">
    <property type="nucleotide sequence ID" value="XM_009015139.1"/>
</dbReference>
<gene>
    <name evidence="3" type="primary">20202765</name>
    <name evidence="2" type="ORF">HELRODRAFT_169304</name>
</gene>
<reference evidence="2 4" key="2">
    <citation type="journal article" date="2013" name="Nature">
        <title>Insights into bilaterian evolution from three spiralian genomes.</title>
        <authorList>
            <person name="Simakov O."/>
            <person name="Marletaz F."/>
            <person name="Cho S.J."/>
            <person name="Edsinger-Gonzales E."/>
            <person name="Havlak P."/>
            <person name="Hellsten U."/>
            <person name="Kuo D.H."/>
            <person name="Larsson T."/>
            <person name="Lv J."/>
            <person name="Arendt D."/>
            <person name="Savage R."/>
            <person name="Osoegawa K."/>
            <person name="de Jong P."/>
            <person name="Grimwood J."/>
            <person name="Chapman J.A."/>
            <person name="Shapiro H."/>
            <person name="Aerts A."/>
            <person name="Otillar R.P."/>
            <person name="Terry A.Y."/>
            <person name="Boore J.L."/>
            <person name="Grigoriev I.V."/>
            <person name="Lindberg D.R."/>
            <person name="Seaver E.C."/>
            <person name="Weisblat D.A."/>
            <person name="Putnam N.H."/>
            <person name="Rokhsar D.S."/>
        </authorList>
    </citation>
    <scope>NUCLEOTIDE SEQUENCE</scope>
</reference>
<name>T1F1R5_HELRO</name>